<dbReference type="OrthoDB" id="9776971at2"/>
<accession>A0A1C7IAZ3</accession>
<dbReference type="Proteomes" id="UP000092574">
    <property type="component" value="Chromosome"/>
</dbReference>
<evidence type="ECO:0000313" key="2">
    <source>
        <dbReference type="Proteomes" id="UP000092574"/>
    </source>
</evidence>
<reference evidence="1" key="1">
    <citation type="submission" date="2017-04" db="EMBL/GenBank/DDBJ databases">
        <title>Complete Genome Sequences of Twelve Strains of a Stable Defined Moderately Diverse Mouse Microbiota 2 (sDMDMm2).</title>
        <authorList>
            <person name="Uchimura Y."/>
            <person name="Wyss M."/>
            <person name="Brugiroux S."/>
            <person name="Limenitakis J.P."/>
            <person name="Stecher B."/>
            <person name="McCoy K.D."/>
            <person name="Macpherson A.J."/>
        </authorList>
    </citation>
    <scope>NUCLEOTIDE SEQUENCE</scope>
    <source>
        <strain evidence="1">YL58</strain>
    </source>
</reference>
<dbReference type="KEGG" id="byl:A4V09_10655"/>
<dbReference type="AlphaFoldDB" id="A0A1C7IAZ3"/>
<sequence>MDNFQVYLKHMESRGQNMVLLLRVSGKYLSTCCPEILKKRLMVVLHILLHHFFPGKRMSWEKSSGMGSCIPSFPISVRITGARSRWIQLAAQGAYLSYVYLHANKKYHY</sequence>
<keyword evidence="2" id="KW-1185">Reference proteome</keyword>
<dbReference type="EMBL" id="CP015405">
    <property type="protein sequence ID" value="ANU76188.1"/>
    <property type="molecule type" value="Genomic_DNA"/>
</dbReference>
<dbReference type="RefSeq" id="WP_065542363.1">
    <property type="nucleotide sequence ID" value="NZ_CP015405.2"/>
</dbReference>
<dbReference type="STRING" id="1796616.A4V09_10655"/>
<gene>
    <name evidence="1" type="ORF">A4V09_10655</name>
</gene>
<evidence type="ECO:0000313" key="1">
    <source>
        <dbReference type="EMBL" id="ANU76188.1"/>
    </source>
</evidence>
<proteinExistence type="predicted"/>
<name>A0A1C7IAZ3_9FIRM</name>
<protein>
    <submittedName>
        <fullName evidence="1">Uncharacterized protein</fullName>
    </submittedName>
</protein>
<organism evidence="1 2">
    <name type="scientific">Blautia pseudococcoides</name>
    <dbReference type="NCBI Taxonomy" id="1796616"/>
    <lineage>
        <taxon>Bacteria</taxon>
        <taxon>Bacillati</taxon>
        <taxon>Bacillota</taxon>
        <taxon>Clostridia</taxon>
        <taxon>Lachnospirales</taxon>
        <taxon>Lachnospiraceae</taxon>
        <taxon>Blautia</taxon>
    </lineage>
</organism>